<dbReference type="OrthoDB" id="3606360at2"/>
<comment type="caution">
    <text evidence="1">The sequence shown here is derived from an EMBL/GenBank/DDBJ whole genome shotgun (WGS) entry which is preliminary data.</text>
</comment>
<gene>
    <name evidence="1" type="ORF">E1261_30790</name>
</gene>
<evidence type="ECO:0000313" key="2">
    <source>
        <dbReference type="Proteomes" id="UP000295075"/>
    </source>
</evidence>
<protein>
    <submittedName>
        <fullName evidence="1">Uncharacterized protein</fullName>
    </submittedName>
</protein>
<organism evidence="1 2">
    <name type="scientific">Kribbella albertanoniae</name>
    <dbReference type="NCBI Taxonomy" id="1266829"/>
    <lineage>
        <taxon>Bacteria</taxon>
        <taxon>Bacillati</taxon>
        <taxon>Actinomycetota</taxon>
        <taxon>Actinomycetes</taxon>
        <taxon>Propionibacteriales</taxon>
        <taxon>Kribbellaceae</taxon>
        <taxon>Kribbella</taxon>
    </lineage>
</organism>
<name>A0A4R4PK75_9ACTN</name>
<accession>A0A4R4PK75</accession>
<dbReference type="AlphaFoldDB" id="A0A4R4PK75"/>
<keyword evidence="2" id="KW-1185">Reference proteome</keyword>
<reference evidence="1 2" key="1">
    <citation type="submission" date="2019-03" db="EMBL/GenBank/DDBJ databases">
        <title>Draft genome sequences of novel Actinobacteria.</title>
        <authorList>
            <person name="Sahin N."/>
            <person name="Ay H."/>
            <person name="Saygin H."/>
        </authorList>
    </citation>
    <scope>NUCLEOTIDE SEQUENCE [LARGE SCALE GENOMIC DNA]</scope>
    <source>
        <strain evidence="1 2">JCM 30547</strain>
    </source>
</reference>
<dbReference type="EMBL" id="SMKA01000189">
    <property type="protein sequence ID" value="TDC22500.1"/>
    <property type="molecule type" value="Genomic_DNA"/>
</dbReference>
<dbReference type="RefSeq" id="WP_132412748.1">
    <property type="nucleotide sequence ID" value="NZ_SMKA01000189.1"/>
</dbReference>
<sequence>MTAAAIAEARRCRSAHCHGPDGRPRHLADERLVCPGCAERGRADIAGLARRYVSLRMSLRYRGGQGERISGPGFGSNSPVRDAALSCMDEMTAWATLTDQKVREAMNWRGRPYNLMRPAQALVAASQSLLTVWHRALIYEPGVTAVDGSLRLRVRADQILGWSKLVHRLPAPCPYCDTLTLVRDDGQDYVRCTSCRRAWQQSEYRLFVRMLVEEAAR</sequence>
<dbReference type="Proteomes" id="UP000295075">
    <property type="component" value="Unassembled WGS sequence"/>
</dbReference>
<proteinExistence type="predicted"/>
<evidence type="ECO:0000313" key="1">
    <source>
        <dbReference type="EMBL" id="TDC22500.1"/>
    </source>
</evidence>